<protein>
    <submittedName>
        <fullName evidence="1">Uncharacterized protein</fullName>
    </submittedName>
</protein>
<dbReference type="RefSeq" id="WP_406858301.1">
    <property type="nucleotide sequence ID" value="NZ_CP157484.1"/>
</dbReference>
<dbReference type="AlphaFoldDB" id="A0AAU7JM01"/>
<dbReference type="InterPro" id="IPR053855">
    <property type="entry name" value="DUF6931"/>
</dbReference>
<proteinExistence type="predicted"/>
<sequence>MHRLRFTTASALFEAFPTAVADVGGPVVEQESLAYAAELAGSGNVMGALSFVAYLLPRREAVHWACQSVRSLPGSPDAGEMACLEAAERWVRTPDEDLRFAAARTALGAQQTSPATFAAYGAGYAGRTLAPPDLGPAPAAPHLTAQSVRCVFLLAGLRVAQDRQAAWRRTALEAGVRLAT</sequence>
<name>A0AAU7JM01_9HYPH</name>
<gene>
    <name evidence="1" type="ORF">ABEG18_12030</name>
</gene>
<accession>A0AAU7JM01</accession>
<dbReference type="EMBL" id="CP157484">
    <property type="protein sequence ID" value="XBO41447.1"/>
    <property type="molecule type" value="Genomic_DNA"/>
</dbReference>
<evidence type="ECO:0000313" key="1">
    <source>
        <dbReference type="EMBL" id="XBO41447.1"/>
    </source>
</evidence>
<dbReference type="Pfam" id="PF22011">
    <property type="entry name" value="DUF6931"/>
    <property type="match status" value="1"/>
</dbReference>
<organism evidence="1">
    <name type="scientific">Alsobacter sp. KACC 23698</name>
    <dbReference type="NCBI Taxonomy" id="3149229"/>
    <lineage>
        <taxon>Bacteria</taxon>
        <taxon>Pseudomonadati</taxon>
        <taxon>Pseudomonadota</taxon>
        <taxon>Alphaproteobacteria</taxon>
        <taxon>Hyphomicrobiales</taxon>
        <taxon>Alsobacteraceae</taxon>
        <taxon>Alsobacter</taxon>
    </lineage>
</organism>
<reference evidence="1" key="1">
    <citation type="submission" date="2024-05" db="EMBL/GenBank/DDBJ databases">
        <authorList>
            <person name="Kim S."/>
            <person name="Heo J."/>
            <person name="Choi H."/>
            <person name="Choi Y."/>
            <person name="Kwon S.-W."/>
            <person name="Kim Y."/>
        </authorList>
    </citation>
    <scope>NUCLEOTIDE SEQUENCE</scope>
    <source>
        <strain evidence="1">KACC 23698</strain>
    </source>
</reference>